<reference evidence="3" key="1">
    <citation type="submission" date="2022-05" db="EMBL/GenBank/DDBJ databases">
        <authorList>
            <person name="Sun X."/>
        </authorList>
    </citation>
    <scope>NUCLEOTIDE SEQUENCE</scope>
    <source>
        <strain evidence="3">Ai-910</strain>
    </source>
</reference>
<feature type="transmembrane region" description="Helical" evidence="1">
    <location>
        <begin position="115"/>
        <end position="136"/>
    </location>
</feature>
<accession>A0A9J6ZN06</accession>
<dbReference type="InterPro" id="IPR010559">
    <property type="entry name" value="Sig_transdc_His_kin_internal"/>
</dbReference>
<keyword evidence="1" id="KW-0812">Transmembrane</keyword>
<gene>
    <name evidence="3" type="ORF">M9189_08455</name>
</gene>
<protein>
    <submittedName>
        <fullName evidence="3">Histidine kinase</fullName>
    </submittedName>
</protein>
<keyword evidence="3" id="KW-0808">Transferase</keyword>
<dbReference type="GO" id="GO:0000155">
    <property type="term" value="F:phosphorelay sensor kinase activity"/>
    <property type="evidence" value="ECO:0007669"/>
    <property type="project" value="InterPro"/>
</dbReference>
<dbReference type="GO" id="GO:0016020">
    <property type="term" value="C:membrane"/>
    <property type="evidence" value="ECO:0007669"/>
    <property type="project" value="InterPro"/>
</dbReference>
<feature type="transmembrane region" description="Helical" evidence="1">
    <location>
        <begin position="42"/>
        <end position="61"/>
    </location>
</feature>
<keyword evidence="1" id="KW-0472">Membrane</keyword>
<evidence type="ECO:0000313" key="3">
    <source>
        <dbReference type="EMBL" id="URW78887.1"/>
    </source>
</evidence>
<dbReference type="EMBL" id="CP098400">
    <property type="protein sequence ID" value="URW78887.1"/>
    <property type="molecule type" value="Genomic_DNA"/>
</dbReference>
<proteinExistence type="predicted"/>
<feature type="domain" description="Signal transduction histidine kinase internal region" evidence="2">
    <location>
        <begin position="160"/>
        <end position="234"/>
    </location>
</feature>
<keyword evidence="3" id="KW-0418">Kinase</keyword>
<feature type="transmembrane region" description="Helical" evidence="1">
    <location>
        <begin position="73"/>
        <end position="95"/>
    </location>
</feature>
<evidence type="ECO:0000313" key="4">
    <source>
        <dbReference type="Proteomes" id="UP001056426"/>
    </source>
</evidence>
<dbReference type="PANTHER" id="PTHR34220">
    <property type="entry name" value="SENSOR HISTIDINE KINASE YPDA"/>
    <property type="match status" value="1"/>
</dbReference>
<reference evidence="3" key="2">
    <citation type="submission" date="2022-06" db="EMBL/GenBank/DDBJ databases">
        <title>Xiashengella guii gen. nov. sp. nov., a bacterium isolated form anaerobic digestion tank.</title>
        <authorList>
            <person name="Huang H."/>
        </authorList>
    </citation>
    <scope>NUCLEOTIDE SEQUENCE</scope>
    <source>
        <strain evidence="3">Ai-910</strain>
    </source>
</reference>
<evidence type="ECO:0000259" key="2">
    <source>
        <dbReference type="Pfam" id="PF06580"/>
    </source>
</evidence>
<organism evidence="3 4">
    <name type="scientific">Xiashengella succiniciproducens</name>
    <dbReference type="NCBI Taxonomy" id="2949635"/>
    <lineage>
        <taxon>Bacteria</taxon>
        <taxon>Pseudomonadati</taxon>
        <taxon>Bacteroidota</taxon>
        <taxon>Bacteroidia</taxon>
        <taxon>Marinilabiliales</taxon>
        <taxon>Marinilabiliaceae</taxon>
        <taxon>Xiashengella</taxon>
    </lineage>
</organism>
<dbReference type="Gene3D" id="3.30.565.10">
    <property type="entry name" value="Histidine kinase-like ATPase, C-terminal domain"/>
    <property type="match status" value="1"/>
</dbReference>
<keyword evidence="4" id="KW-1185">Reference proteome</keyword>
<dbReference type="SUPFAM" id="SSF55874">
    <property type="entry name" value="ATPase domain of HSP90 chaperone/DNA topoisomerase II/histidine kinase"/>
    <property type="match status" value="1"/>
</dbReference>
<dbReference type="Pfam" id="PF06580">
    <property type="entry name" value="His_kinase"/>
    <property type="match status" value="1"/>
</dbReference>
<dbReference type="AlphaFoldDB" id="A0A9J6ZN06"/>
<feature type="transmembrane region" description="Helical" evidence="1">
    <location>
        <begin position="12"/>
        <end position="30"/>
    </location>
</feature>
<dbReference type="InterPro" id="IPR036890">
    <property type="entry name" value="HATPase_C_sf"/>
</dbReference>
<name>A0A9J6ZN06_9BACT</name>
<dbReference type="InterPro" id="IPR050640">
    <property type="entry name" value="Bact_2-comp_sensor_kinase"/>
</dbReference>
<dbReference type="RefSeq" id="WP_250722337.1">
    <property type="nucleotide sequence ID" value="NZ_CP098400.1"/>
</dbReference>
<dbReference type="PANTHER" id="PTHR34220:SF7">
    <property type="entry name" value="SENSOR HISTIDINE KINASE YPDA"/>
    <property type="match status" value="1"/>
</dbReference>
<evidence type="ECO:0000256" key="1">
    <source>
        <dbReference type="SAM" id="Phobius"/>
    </source>
</evidence>
<sequence>MNRQQIIRSVAIHLVFWIFWFIAPILFSSGERGFRLPEHPGYYFRSIFTIGLFYLNYFWIIERSLFQHKVVRFVLMNVVLLTLVTGFELIQQAFFHPGGRPGGAADLTQNMRPPIFLMLMGIFFSYIFIISIAVAIRTTTRWIKLDDQRKTLENENLKSELNNLKMQLNPHFFFNTLNNIYSLIQIAPERAQEAVHRLARLMRYHLYETNSEKVSLKGEIEFVDNYISLMKMRSTSLLDVKFNYSIEDNEARIAPLLFVPLIENAFKFGISNDVSSEILIEISELRNEVVMTVQNTIFDNPEAIPGHSGIGLENLRKRLSLIYPNAHEFRAESVGDKFMVLLRLKLG</sequence>
<keyword evidence="1" id="KW-1133">Transmembrane helix</keyword>
<dbReference type="KEGG" id="alkq:M9189_08455"/>
<dbReference type="Proteomes" id="UP001056426">
    <property type="component" value="Chromosome"/>
</dbReference>